<organism evidence="2 3">
    <name type="scientific">Vreelandella boliviensis LC1</name>
    <dbReference type="NCBI Taxonomy" id="1072583"/>
    <lineage>
        <taxon>Bacteria</taxon>
        <taxon>Pseudomonadati</taxon>
        <taxon>Pseudomonadota</taxon>
        <taxon>Gammaproteobacteria</taxon>
        <taxon>Oceanospirillales</taxon>
        <taxon>Halomonadaceae</taxon>
        <taxon>Vreelandella</taxon>
    </lineage>
</organism>
<dbReference type="PRINTS" id="PR00080">
    <property type="entry name" value="SDRFAMILY"/>
</dbReference>
<name>A0A7U9C443_9GAMM</name>
<dbReference type="AlphaFoldDB" id="A0A7U9C443"/>
<dbReference type="Proteomes" id="UP000005756">
    <property type="component" value="Unassembled WGS sequence"/>
</dbReference>
<evidence type="ECO:0000256" key="1">
    <source>
        <dbReference type="ARBA" id="ARBA00006484"/>
    </source>
</evidence>
<dbReference type="PRINTS" id="PR00081">
    <property type="entry name" value="GDHRDH"/>
</dbReference>
<protein>
    <submittedName>
        <fullName evidence="2">Oxidoreductase ucpA</fullName>
    </submittedName>
</protein>
<sequence length="259" mass="27424">MMTARLVDKHILVTGAATGIGRAIAEACVREGAKVALLDRDGDSVERLAAQLRGEGHQAQAVVADIADRYAVEAAVARARKLSGPLTTLINNAGMNVFHEPLAMPDEAWQRCLSVDLEGAWYCSRAVLPDFLEQGGGAIVNIASTHSFSIIPGCFPYPVAKHGLIGLTRALGIEYASRGVRVNAIAPGYIATPAVEAHWQTFDDPATAKARIEALLPPGRLGKPEEVAMTAVFLASDEAPFINASCLTIDGGRSVVYHD</sequence>
<dbReference type="GO" id="GO:0016616">
    <property type="term" value="F:oxidoreductase activity, acting on the CH-OH group of donors, NAD or NADP as acceptor"/>
    <property type="evidence" value="ECO:0007669"/>
    <property type="project" value="TreeGrafter"/>
</dbReference>
<dbReference type="InterPro" id="IPR036291">
    <property type="entry name" value="NAD(P)-bd_dom_sf"/>
</dbReference>
<dbReference type="Pfam" id="PF13561">
    <property type="entry name" value="adh_short_C2"/>
    <property type="match status" value="1"/>
</dbReference>
<dbReference type="SUPFAM" id="SSF51735">
    <property type="entry name" value="NAD(P)-binding Rossmann-fold domains"/>
    <property type="match status" value="1"/>
</dbReference>
<reference evidence="2 3" key="1">
    <citation type="submission" date="2011-10" db="EMBL/GenBank/DDBJ databases">
        <authorList>
            <person name="Quillaguamn J."/>
            <person name="Guzmn D."/>
            <person name="Balderrama-Subieta A."/>
            <person name="Cardona-Ortuo C."/>
            <person name="Guevara-Martnez M."/>
            <person name="Callisaya-Quispe N."/>
        </authorList>
    </citation>
    <scope>NUCLEOTIDE SEQUENCE [LARGE SCALE GENOMIC DNA]</scope>
    <source>
        <strain evidence="2 3">LC1</strain>
    </source>
</reference>
<evidence type="ECO:0000313" key="3">
    <source>
        <dbReference type="Proteomes" id="UP000005756"/>
    </source>
</evidence>
<dbReference type="CDD" id="cd05233">
    <property type="entry name" value="SDR_c"/>
    <property type="match status" value="1"/>
</dbReference>
<dbReference type="FunFam" id="3.40.50.720:FF:000084">
    <property type="entry name" value="Short-chain dehydrogenase reductase"/>
    <property type="match status" value="1"/>
</dbReference>
<accession>A0A7U9C443</accession>
<dbReference type="InterPro" id="IPR020904">
    <property type="entry name" value="Sc_DH/Rdtase_CS"/>
</dbReference>
<dbReference type="PROSITE" id="PS00061">
    <property type="entry name" value="ADH_SHORT"/>
    <property type="match status" value="1"/>
</dbReference>
<dbReference type="GO" id="GO:0030497">
    <property type="term" value="P:fatty acid elongation"/>
    <property type="evidence" value="ECO:0007669"/>
    <property type="project" value="TreeGrafter"/>
</dbReference>
<evidence type="ECO:0000313" key="2">
    <source>
        <dbReference type="EMBL" id="EHJ94893.1"/>
    </source>
</evidence>
<dbReference type="InterPro" id="IPR002347">
    <property type="entry name" value="SDR_fam"/>
</dbReference>
<comment type="similarity">
    <text evidence="1">Belongs to the short-chain dehydrogenases/reductases (SDR) family.</text>
</comment>
<dbReference type="NCBIfam" id="NF005469">
    <property type="entry name" value="PRK07063.1"/>
    <property type="match status" value="1"/>
</dbReference>
<dbReference type="EMBL" id="JH393257">
    <property type="protein sequence ID" value="EHJ94893.1"/>
    <property type="molecule type" value="Genomic_DNA"/>
</dbReference>
<dbReference type="Gene3D" id="3.40.50.720">
    <property type="entry name" value="NAD(P)-binding Rossmann-like Domain"/>
    <property type="match status" value="1"/>
</dbReference>
<dbReference type="NCBIfam" id="NF005559">
    <property type="entry name" value="PRK07231.1"/>
    <property type="match status" value="1"/>
</dbReference>
<gene>
    <name evidence="2" type="ORF">KUC_1852</name>
</gene>
<dbReference type="PANTHER" id="PTHR42760:SF40">
    <property type="entry name" value="3-OXOACYL-[ACYL-CARRIER-PROTEIN] REDUCTASE, CHLOROPLASTIC"/>
    <property type="match status" value="1"/>
</dbReference>
<dbReference type="PANTHER" id="PTHR42760">
    <property type="entry name" value="SHORT-CHAIN DEHYDROGENASES/REDUCTASES FAMILY MEMBER"/>
    <property type="match status" value="1"/>
</dbReference>
<proteinExistence type="inferred from homology"/>